<feature type="transmembrane region" description="Helical" evidence="1">
    <location>
        <begin position="12"/>
        <end position="32"/>
    </location>
</feature>
<evidence type="ECO:0000256" key="1">
    <source>
        <dbReference type="SAM" id="Phobius"/>
    </source>
</evidence>
<keyword evidence="1" id="KW-1133">Transmembrane helix</keyword>
<sequence>MVFLIIYAHTYTRVFSVFCAMCPVFVSVFVHLY</sequence>
<reference evidence="2" key="1">
    <citation type="journal article" date="2021" name="Proc. Natl. Acad. Sci. U.S.A.">
        <title>A Catalog of Tens of Thousands of Viruses from Human Metagenomes Reveals Hidden Associations with Chronic Diseases.</title>
        <authorList>
            <person name="Tisza M.J."/>
            <person name="Buck C.B."/>
        </authorList>
    </citation>
    <scope>NUCLEOTIDE SEQUENCE</scope>
    <source>
        <strain evidence="2">CtgXL3</strain>
    </source>
</reference>
<proteinExistence type="predicted"/>
<name>A0A8S5QS63_9CAUD</name>
<accession>A0A8S5QS63</accession>
<evidence type="ECO:0000313" key="2">
    <source>
        <dbReference type="EMBL" id="DAE21484.1"/>
    </source>
</evidence>
<keyword evidence="1" id="KW-0472">Membrane</keyword>
<dbReference type="EMBL" id="BK015712">
    <property type="protein sequence ID" value="DAE21484.1"/>
    <property type="molecule type" value="Genomic_DNA"/>
</dbReference>
<protein>
    <submittedName>
        <fullName evidence="2">Uncharacterized protein</fullName>
    </submittedName>
</protein>
<keyword evidence="1" id="KW-0812">Transmembrane</keyword>
<organism evidence="2">
    <name type="scientific">Myoviridae sp. ctgXL3</name>
    <dbReference type="NCBI Taxonomy" id="2826681"/>
    <lineage>
        <taxon>Viruses</taxon>
        <taxon>Duplodnaviria</taxon>
        <taxon>Heunggongvirae</taxon>
        <taxon>Uroviricota</taxon>
        <taxon>Caudoviricetes</taxon>
    </lineage>
</organism>